<organism evidence="1 2">
    <name type="scientific">Sphingobacterium spiritivorum</name>
    <name type="common">Flavobacterium spiritivorum</name>
    <dbReference type="NCBI Taxonomy" id="258"/>
    <lineage>
        <taxon>Bacteria</taxon>
        <taxon>Pseudomonadati</taxon>
        <taxon>Bacteroidota</taxon>
        <taxon>Sphingobacteriia</taxon>
        <taxon>Sphingobacteriales</taxon>
        <taxon>Sphingobacteriaceae</taxon>
        <taxon>Sphingobacterium</taxon>
    </lineage>
</organism>
<name>A0A380CXS9_SPHSI</name>
<dbReference type="Proteomes" id="UP000254893">
    <property type="component" value="Unassembled WGS sequence"/>
</dbReference>
<accession>A0A380CXS9</accession>
<protein>
    <submittedName>
        <fullName evidence="1">Uncharacterized protein</fullName>
    </submittedName>
</protein>
<dbReference type="RefSeq" id="WP_258862593.1">
    <property type="nucleotide sequence ID" value="NZ_UGYW01000002.1"/>
</dbReference>
<gene>
    <name evidence="1" type="ORF">NCTC11388_04863</name>
</gene>
<dbReference type="EMBL" id="UGYW01000002">
    <property type="protein sequence ID" value="SUJ30747.1"/>
    <property type="molecule type" value="Genomic_DNA"/>
</dbReference>
<sequence length="125" mass="14005">MIARFRKQFNEAFSSEKYQKLIDTCQQHSTAGIGFRLSESPVFIDKAFQKKLFEAAGSIIQQVDSFSAEELGKAIPAHTLVPGDDSHYHFLTIDFGICRNESGELEPQLIELQAFPSLYGFPTSV</sequence>
<proteinExistence type="predicted"/>
<reference evidence="1 2" key="1">
    <citation type="submission" date="2018-06" db="EMBL/GenBank/DDBJ databases">
        <authorList>
            <consortium name="Pathogen Informatics"/>
            <person name="Doyle S."/>
        </authorList>
    </citation>
    <scope>NUCLEOTIDE SEQUENCE [LARGE SCALE GENOMIC DNA]</scope>
    <source>
        <strain evidence="1 2">NCTC11388</strain>
    </source>
</reference>
<evidence type="ECO:0000313" key="1">
    <source>
        <dbReference type="EMBL" id="SUJ30747.1"/>
    </source>
</evidence>
<evidence type="ECO:0000313" key="2">
    <source>
        <dbReference type="Proteomes" id="UP000254893"/>
    </source>
</evidence>
<dbReference type="AlphaFoldDB" id="A0A380CXS9"/>